<feature type="transmembrane region" description="Helical" evidence="1">
    <location>
        <begin position="295"/>
        <end position="313"/>
    </location>
</feature>
<name>A0A6J6BKL2_9ZZZZ</name>
<feature type="transmembrane region" description="Helical" evidence="1">
    <location>
        <begin position="262"/>
        <end position="283"/>
    </location>
</feature>
<accession>A0A6J6BKL2</accession>
<keyword evidence="1" id="KW-1133">Transmembrane helix</keyword>
<keyword evidence="1" id="KW-0812">Transmembrane</keyword>
<feature type="transmembrane region" description="Helical" evidence="1">
    <location>
        <begin position="33"/>
        <end position="53"/>
    </location>
</feature>
<dbReference type="EMBL" id="CAEZSM010000032">
    <property type="protein sequence ID" value="CAB4539197.1"/>
    <property type="molecule type" value="Genomic_DNA"/>
</dbReference>
<dbReference type="AlphaFoldDB" id="A0A6J6BKL2"/>
<evidence type="ECO:0000256" key="1">
    <source>
        <dbReference type="SAM" id="Phobius"/>
    </source>
</evidence>
<proteinExistence type="predicted"/>
<keyword evidence="1" id="KW-0472">Membrane</keyword>
<gene>
    <name evidence="2" type="ORF">UFOPK1438_00376</name>
</gene>
<protein>
    <submittedName>
        <fullName evidence="2">Unannotated protein</fullName>
    </submittedName>
</protein>
<feature type="transmembrane region" description="Helical" evidence="1">
    <location>
        <begin position="235"/>
        <end position="256"/>
    </location>
</feature>
<feature type="transmembrane region" description="Helical" evidence="1">
    <location>
        <begin position="97"/>
        <end position="117"/>
    </location>
</feature>
<feature type="transmembrane region" description="Helical" evidence="1">
    <location>
        <begin position="333"/>
        <end position="351"/>
    </location>
</feature>
<evidence type="ECO:0000313" key="2">
    <source>
        <dbReference type="EMBL" id="CAB4539197.1"/>
    </source>
</evidence>
<organism evidence="2">
    <name type="scientific">freshwater metagenome</name>
    <dbReference type="NCBI Taxonomy" id="449393"/>
    <lineage>
        <taxon>unclassified sequences</taxon>
        <taxon>metagenomes</taxon>
        <taxon>ecological metagenomes</taxon>
    </lineage>
</organism>
<feature type="transmembrane region" description="Helical" evidence="1">
    <location>
        <begin position="65"/>
        <end position="85"/>
    </location>
</feature>
<reference evidence="2" key="1">
    <citation type="submission" date="2020-05" db="EMBL/GenBank/DDBJ databases">
        <authorList>
            <person name="Chiriac C."/>
            <person name="Salcher M."/>
            <person name="Ghai R."/>
            <person name="Kavagutti S V."/>
        </authorList>
    </citation>
    <scope>NUCLEOTIDE SEQUENCE</scope>
</reference>
<sequence length="449" mass="49908">MPSMLLYLPISFIFALEREFALASGNFSNQLKIVLAGELISFLFLHISSLTVLRNRKIKQQSLFLCIFVWATTGVIRGFFAEFYATSILELDSHASLRIAVSVMFSTIGLAFAAYSFGSIYELETKKEALRSLNGFISSENIGLNSEQIAMKEEAIITLQQTLIPKVIQLQRLTAGLKKYELSQPLALALFSLEEQAHRLVYQMRVNLDNLESIPNPRSGVVSRIFSSSRTTLNLWPNLLSVKLSFFFLSIGGVVVQFGRNTFAGAMCSLIGSVGSLVILVFFDRNVKRAVKSRGSILVAAAYISIFILQYFYSSRLVPYLFDLAQPFDPWYSAVKITFAVYLASLFISFLKEDAILLQTMSNESTNSRVILDLKSSKNELLDVVNTTTNQGELQGHISGVIMALNLLTKDEDTFLSSRDPSGIINNANTLLSNAIAEIQNLSVKDLLN</sequence>